<dbReference type="EMBL" id="JBBWWQ010000021">
    <property type="protein sequence ID" value="KAK8913699.1"/>
    <property type="molecule type" value="Genomic_DNA"/>
</dbReference>
<sequence length="422" mass="45933">MGFQVTRVAGAMVRPALPTPSENLELSAIDRMPGLRFKIQSLHVFEHGREAGKIIREALGKALVYYYPFAGRLTASAGDGEVRVACTGEGVWFVEASANCSLKDQISSIEMKPCADLLPDRAPGEDPDKIIMLMQVTQFDCGGFIVGVDNSHCISDGLGTAQFLNALAELAGGLSSPSITPIWCPAAIPSPPSRPFHLPPSVPPPPTLNLHRATIDLSLPHINAFKAHFLTSSGEPCSAFEAIAATLWQSRTRAVLKNAEYAQVRLVFMANARPLVRPPLPTGFCSNCFFPVNVSAAGEWLASATAVEVVRLIKEAKGRLQAEFRRWEAGEGEDPYMPVLGYGTLFLSEWSRLGFEKVNYGWGTPKLVVPVMYSDLIPAIIIGAAPPPATGIRLSTQCVEEEHERDFKENMRRAWDLGECEE</sequence>
<evidence type="ECO:0000256" key="2">
    <source>
        <dbReference type="ARBA" id="ARBA00022679"/>
    </source>
</evidence>
<evidence type="ECO:0000313" key="5">
    <source>
        <dbReference type="Proteomes" id="UP001418222"/>
    </source>
</evidence>
<dbReference type="PANTHER" id="PTHR31147:SF1">
    <property type="entry name" value="ACYL TRANSFERASE 4"/>
    <property type="match status" value="1"/>
</dbReference>
<dbReference type="InterPro" id="IPR050898">
    <property type="entry name" value="Plant_acyltransferase"/>
</dbReference>
<comment type="caution">
    <text evidence="4">The sequence shown here is derived from an EMBL/GenBank/DDBJ whole genome shotgun (WGS) entry which is preliminary data.</text>
</comment>
<dbReference type="AlphaFoldDB" id="A0AAP0FT28"/>
<evidence type="ECO:0000313" key="4">
    <source>
        <dbReference type="EMBL" id="KAK8913699.1"/>
    </source>
</evidence>
<dbReference type="PANTHER" id="PTHR31147">
    <property type="entry name" value="ACYL TRANSFERASE 4"/>
    <property type="match status" value="1"/>
</dbReference>
<organism evidence="4 5">
    <name type="scientific">Platanthera zijinensis</name>
    <dbReference type="NCBI Taxonomy" id="2320716"/>
    <lineage>
        <taxon>Eukaryota</taxon>
        <taxon>Viridiplantae</taxon>
        <taxon>Streptophyta</taxon>
        <taxon>Embryophyta</taxon>
        <taxon>Tracheophyta</taxon>
        <taxon>Spermatophyta</taxon>
        <taxon>Magnoliopsida</taxon>
        <taxon>Liliopsida</taxon>
        <taxon>Asparagales</taxon>
        <taxon>Orchidaceae</taxon>
        <taxon>Orchidoideae</taxon>
        <taxon>Orchideae</taxon>
        <taxon>Orchidinae</taxon>
        <taxon>Platanthera</taxon>
    </lineage>
</organism>
<keyword evidence="5" id="KW-1185">Reference proteome</keyword>
<evidence type="ECO:0000256" key="3">
    <source>
        <dbReference type="ARBA" id="ARBA00023315"/>
    </source>
</evidence>
<accession>A0AAP0FT28</accession>
<protein>
    <submittedName>
        <fullName evidence="4">Uncharacterized protein</fullName>
    </submittedName>
</protein>
<name>A0AAP0FT28_9ASPA</name>
<dbReference type="GO" id="GO:0016746">
    <property type="term" value="F:acyltransferase activity"/>
    <property type="evidence" value="ECO:0007669"/>
    <property type="project" value="UniProtKB-KW"/>
</dbReference>
<proteinExistence type="inferred from homology"/>
<dbReference type="Pfam" id="PF02458">
    <property type="entry name" value="Transferase"/>
    <property type="match status" value="1"/>
</dbReference>
<comment type="similarity">
    <text evidence="1">Belongs to the plant acyltransferase family.</text>
</comment>
<dbReference type="InterPro" id="IPR023213">
    <property type="entry name" value="CAT-like_dom_sf"/>
</dbReference>
<dbReference type="Proteomes" id="UP001418222">
    <property type="component" value="Unassembled WGS sequence"/>
</dbReference>
<keyword evidence="2" id="KW-0808">Transferase</keyword>
<reference evidence="4 5" key="1">
    <citation type="journal article" date="2022" name="Nat. Plants">
        <title>Genomes of leafy and leafless Platanthera orchids illuminate the evolution of mycoheterotrophy.</title>
        <authorList>
            <person name="Li M.H."/>
            <person name="Liu K.W."/>
            <person name="Li Z."/>
            <person name="Lu H.C."/>
            <person name="Ye Q.L."/>
            <person name="Zhang D."/>
            <person name="Wang J.Y."/>
            <person name="Li Y.F."/>
            <person name="Zhong Z.M."/>
            <person name="Liu X."/>
            <person name="Yu X."/>
            <person name="Liu D.K."/>
            <person name="Tu X.D."/>
            <person name="Liu B."/>
            <person name="Hao Y."/>
            <person name="Liao X.Y."/>
            <person name="Jiang Y.T."/>
            <person name="Sun W.H."/>
            <person name="Chen J."/>
            <person name="Chen Y.Q."/>
            <person name="Ai Y."/>
            <person name="Zhai J.W."/>
            <person name="Wu S.S."/>
            <person name="Zhou Z."/>
            <person name="Hsiao Y.Y."/>
            <person name="Wu W.L."/>
            <person name="Chen Y.Y."/>
            <person name="Lin Y.F."/>
            <person name="Hsu J.L."/>
            <person name="Li C.Y."/>
            <person name="Wang Z.W."/>
            <person name="Zhao X."/>
            <person name="Zhong W.Y."/>
            <person name="Ma X.K."/>
            <person name="Ma L."/>
            <person name="Huang J."/>
            <person name="Chen G.Z."/>
            <person name="Huang M.Z."/>
            <person name="Huang L."/>
            <person name="Peng D.H."/>
            <person name="Luo Y.B."/>
            <person name="Zou S.Q."/>
            <person name="Chen S.P."/>
            <person name="Lan S."/>
            <person name="Tsai W.C."/>
            <person name="Van de Peer Y."/>
            <person name="Liu Z.J."/>
        </authorList>
    </citation>
    <scope>NUCLEOTIDE SEQUENCE [LARGE SCALE GENOMIC DNA]</scope>
    <source>
        <strain evidence="4">Lor287</strain>
    </source>
</reference>
<evidence type="ECO:0000256" key="1">
    <source>
        <dbReference type="ARBA" id="ARBA00009861"/>
    </source>
</evidence>
<dbReference type="Gene3D" id="3.30.559.10">
    <property type="entry name" value="Chloramphenicol acetyltransferase-like domain"/>
    <property type="match status" value="2"/>
</dbReference>
<gene>
    <name evidence="4" type="ORF">KSP39_PZI023888</name>
</gene>
<keyword evidence="3" id="KW-0012">Acyltransferase</keyword>